<sequence>MEKETTDGPLNGHPQFSSQWDNSAPTSPSHHLGSSANRYDAFLRMHQSEKVTTTYGNHQALKGMQNGGGRTSPFRDEAQRGAQPSDHATQPHPPSRQGGCGAPTPFCARSNSGVVDSVAAMAGKKLPFQHPVQSGSLPRPGGLGKQPRTAQLTIFYAGMVNVYDDVPFDKAQAITLLAGSRNTWSSNFMNPPQAGSAASGRTFSTPTAVPPSTPSTPGSPAPQASTTSAPAPPRPSLSGVVFSNVRQPPIHNFELPQARKASLARFLEKRKDRVKKVIVKEEEDASPPRGNSEGPSGGKPPSRSPSPSPAVSRSMDYLSSPGRVEHQAGTSSCSERSSPSNPRPPQTPPSQSQSEERSAGTTKRRGFGLAHEPNKRARNGKSQCRLSGESAADHIVEDGSFPHR</sequence>
<feature type="region of interest" description="Disordered" evidence="2">
    <location>
        <begin position="1"/>
        <end position="104"/>
    </location>
</feature>
<organism evidence="4 5">
    <name type="scientific">Physcomitrium patens</name>
    <name type="common">Spreading-leaved earth moss</name>
    <name type="synonym">Physcomitrella patens</name>
    <dbReference type="NCBI Taxonomy" id="3218"/>
    <lineage>
        <taxon>Eukaryota</taxon>
        <taxon>Viridiplantae</taxon>
        <taxon>Streptophyta</taxon>
        <taxon>Embryophyta</taxon>
        <taxon>Bryophyta</taxon>
        <taxon>Bryophytina</taxon>
        <taxon>Bryopsida</taxon>
        <taxon>Funariidae</taxon>
        <taxon>Funariales</taxon>
        <taxon>Funariaceae</taxon>
        <taxon>Physcomitrium</taxon>
    </lineage>
</organism>
<dbReference type="GeneID" id="112282566"/>
<dbReference type="InterPro" id="IPR040390">
    <property type="entry name" value="TIFY/JAZ"/>
</dbReference>
<feature type="domain" description="Tify" evidence="3">
    <location>
        <begin position="145"/>
        <end position="180"/>
    </location>
</feature>
<evidence type="ECO:0000256" key="2">
    <source>
        <dbReference type="SAM" id="MobiDB-lite"/>
    </source>
</evidence>
<feature type="region of interest" description="Disordered" evidence="2">
    <location>
        <begin position="182"/>
        <end position="241"/>
    </location>
</feature>
<dbReference type="Proteomes" id="UP000006727">
    <property type="component" value="Chromosome 5"/>
</dbReference>
<feature type="compositionally biased region" description="Pro residues" evidence="2">
    <location>
        <begin position="208"/>
        <end position="220"/>
    </location>
</feature>
<accession>A0A7I4DPD7</accession>
<evidence type="ECO:0000313" key="4">
    <source>
        <dbReference type="EnsemblPlants" id="Pp3c5_11800V3.3"/>
    </source>
</evidence>
<dbReference type="PANTHER" id="PTHR33077">
    <property type="entry name" value="PROTEIN TIFY 4A-RELATED-RELATED"/>
    <property type="match status" value="1"/>
</dbReference>
<dbReference type="Pfam" id="PF06200">
    <property type="entry name" value="tify"/>
    <property type="match status" value="1"/>
</dbReference>
<dbReference type="AlphaFoldDB" id="A0A7I4DPD7"/>
<dbReference type="PANTHER" id="PTHR33077:SF60">
    <property type="entry name" value="TIFY DOMAIN-CONTAINING PROTEIN"/>
    <property type="match status" value="1"/>
</dbReference>
<feature type="compositionally biased region" description="Polar residues" evidence="2">
    <location>
        <begin position="14"/>
        <end position="37"/>
    </location>
</feature>
<dbReference type="SMART" id="SM00979">
    <property type="entry name" value="TIFY"/>
    <property type="match status" value="1"/>
</dbReference>
<dbReference type="EnsemblPlants" id="Pp3c5_11800V3.3">
    <property type="protein sequence ID" value="Pp3c5_11800V3.3"/>
    <property type="gene ID" value="Pp3c5_11800"/>
</dbReference>
<reference evidence="4 5" key="1">
    <citation type="journal article" date="2008" name="Science">
        <title>The Physcomitrella genome reveals evolutionary insights into the conquest of land by plants.</title>
        <authorList>
            <person name="Rensing S."/>
            <person name="Lang D."/>
            <person name="Zimmer A."/>
            <person name="Terry A."/>
            <person name="Salamov A."/>
            <person name="Shapiro H."/>
            <person name="Nishiyama T."/>
            <person name="Perroud P.-F."/>
            <person name="Lindquist E."/>
            <person name="Kamisugi Y."/>
            <person name="Tanahashi T."/>
            <person name="Sakakibara K."/>
            <person name="Fujita T."/>
            <person name="Oishi K."/>
            <person name="Shin-I T."/>
            <person name="Kuroki Y."/>
            <person name="Toyoda A."/>
            <person name="Suzuki Y."/>
            <person name="Hashimoto A."/>
            <person name="Yamaguchi K."/>
            <person name="Sugano A."/>
            <person name="Kohara Y."/>
            <person name="Fujiyama A."/>
            <person name="Anterola A."/>
            <person name="Aoki S."/>
            <person name="Ashton N."/>
            <person name="Barbazuk W.B."/>
            <person name="Barker E."/>
            <person name="Bennetzen J."/>
            <person name="Bezanilla M."/>
            <person name="Blankenship R."/>
            <person name="Cho S.H."/>
            <person name="Dutcher S."/>
            <person name="Estelle M."/>
            <person name="Fawcett J.A."/>
            <person name="Gundlach H."/>
            <person name="Hanada K."/>
            <person name="Heyl A."/>
            <person name="Hicks K.A."/>
            <person name="Hugh J."/>
            <person name="Lohr M."/>
            <person name="Mayer K."/>
            <person name="Melkozernov A."/>
            <person name="Murata T."/>
            <person name="Nelson D."/>
            <person name="Pils B."/>
            <person name="Prigge M."/>
            <person name="Reiss B."/>
            <person name="Renner T."/>
            <person name="Rombauts S."/>
            <person name="Rushton P."/>
            <person name="Sanderfoot A."/>
            <person name="Schween G."/>
            <person name="Shiu S.-H."/>
            <person name="Stueber K."/>
            <person name="Theodoulou F.L."/>
            <person name="Tu H."/>
            <person name="Van de Peer Y."/>
            <person name="Verrier P.J."/>
            <person name="Waters E."/>
            <person name="Wood A."/>
            <person name="Yang L."/>
            <person name="Cove D."/>
            <person name="Cuming A."/>
            <person name="Hasebe M."/>
            <person name="Lucas S."/>
            <person name="Mishler D.B."/>
            <person name="Reski R."/>
            <person name="Grigoriev I."/>
            <person name="Quatrano R.S."/>
            <person name="Boore J.L."/>
        </authorList>
    </citation>
    <scope>NUCLEOTIDE SEQUENCE [LARGE SCALE GENOMIC DNA]</scope>
    <source>
        <strain evidence="4 5">cv. Gransden 2004</strain>
    </source>
</reference>
<gene>
    <name evidence="4" type="primary">LOC112282566</name>
</gene>
<dbReference type="InterPro" id="IPR018467">
    <property type="entry name" value="CCT_CS"/>
</dbReference>
<evidence type="ECO:0000313" key="5">
    <source>
        <dbReference type="Proteomes" id="UP000006727"/>
    </source>
</evidence>
<feature type="compositionally biased region" description="Basic and acidic residues" evidence="2">
    <location>
        <begin position="391"/>
        <end position="404"/>
    </location>
</feature>
<dbReference type="Gramene" id="Pp3c5_11800V3.3">
    <property type="protein sequence ID" value="Pp3c5_11800V3.3"/>
    <property type="gene ID" value="Pp3c5_11800"/>
</dbReference>
<feature type="region of interest" description="Disordered" evidence="2">
    <location>
        <begin position="278"/>
        <end position="404"/>
    </location>
</feature>
<dbReference type="RefSeq" id="XP_073390440.1">
    <property type="nucleotide sequence ID" value="XM_073534339.1"/>
</dbReference>
<dbReference type="Pfam" id="PF09425">
    <property type="entry name" value="Jas_motif"/>
    <property type="match status" value="1"/>
</dbReference>
<protein>
    <recommendedName>
        <fullName evidence="3">Tify domain-containing protein</fullName>
    </recommendedName>
</protein>
<proteinExistence type="inferred from homology"/>
<evidence type="ECO:0000259" key="3">
    <source>
        <dbReference type="PROSITE" id="PS51320"/>
    </source>
</evidence>
<comment type="similarity">
    <text evidence="1">Belongs to the TIFY/JAZ family.</text>
</comment>
<reference evidence="4" key="3">
    <citation type="submission" date="2020-12" db="UniProtKB">
        <authorList>
            <consortium name="EnsemblPlants"/>
        </authorList>
    </citation>
    <scope>IDENTIFICATION</scope>
</reference>
<dbReference type="PROSITE" id="PS51320">
    <property type="entry name" value="TIFY"/>
    <property type="match status" value="1"/>
</dbReference>
<keyword evidence="5" id="KW-1185">Reference proteome</keyword>
<dbReference type="InterPro" id="IPR010399">
    <property type="entry name" value="Tify_dom"/>
</dbReference>
<evidence type="ECO:0000256" key="1">
    <source>
        <dbReference type="ARBA" id="ARBA00008614"/>
    </source>
</evidence>
<name>A0A7I4DPD7_PHYPA</name>
<reference evidence="4 5" key="2">
    <citation type="journal article" date="2018" name="Plant J.">
        <title>The Physcomitrella patens chromosome-scale assembly reveals moss genome structure and evolution.</title>
        <authorList>
            <person name="Lang D."/>
            <person name="Ullrich K.K."/>
            <person name="Murat F."/>
            <person name="Fuchs J."/>
            <person name="Jenkins J."/>
            <person name="Haas F.B."/>
            <person name="Piednoel M."/>
            <person name="Gundlach H."/>
            <person name="Van Bel M."/>
            <person name="Meyberg R."/>
            <person name="Vives C."/>
            <person name="Morata J."/>
            <person name="Symeonidi A."/>
            <person name="Hiss M."/>
            <person name="Muchero W."/>
            <person name="Kamisugi Y."/>
            <person name="Saleh O."/>
            <person name="Blanc G."/>
            <person name="Decker E.L."/>
            <person name="van Gessel N."/>
            <person name="Grimwood J."/>
            <person name="Hayes R.D."/>
            <person name="Graham S.W."/>
            <person name="Gunter L.E."/>
            <person name="McDaniel S.F."/>
            <person name="Hoernstein S.N.W."/>
            <person name="Larsson A."/>
            <person name="Li F.W."/>
            <person name="Perroud P.F."/>
            <person name="Phillips J."/>
            <person name="Ranjan P."/>
            <person name="Rokshar D.S."/>
            <person name="Rothfels C.J."/>
            <person name="Schneider L."/>
            <person name="Shu S."/>
            <person name="Stevenson D.W."/>
            <person name="Thummler F."/>
            <person name="Tillich M."/>
            <person name="Villarreal Aguilar J.C."/>
            <person name="Widiez T."/>
            <person name="Wong G.K."/>
            <person name="Wymore A."/>
            <person name="Zhang Y."/>
            <person name="Zimmer A.D."/>
            <person name="Quatrano R.S."/>
            <person name="Mayer K.F.X."/>
            <person name="Goodstein D."/>
            <person name="Casacuberta J.M."/>
            <person name="Vandepoele K."/>
            <person name="Reski R."/>
            <person name="Cuming A.C."/>
            <person name="Tuskan G.A."/>
            <person name="Maumus F."/>
            <person name="Salse J."/>
            <person name="Schmutz J."/>
            <person name="Rensing S.A."/>
        </authorList>
    </citation>
    <scope>NUCLEOTIDE SEQUENCE [LARGE SCALE GENOMIC DNA]</scope>
    <source>
        <strain evidence="4 5">cv. Gransden 2004</strain>
    </source>
</reference>
<feature type="compositionally biased region" description="Low complexity" evidence="2">
    <location>
        <begin position="331"/>
        <end position="340"/>
    </location>
</feature>
<dbReference type="EMBL" id="ABEU02000005">
    <property type="status" value="NOT_ANNOTATED_CDS"/>
    <property type="molecule type" value="Genomic_DNA"/>
</dbReference>